<proteinExistence type="predicted"/>
<reference evidence="1" key="1">
    <citation type="submission" date="2018-04" db="EMBL/GenBank/DDBJ databases">
        <title>Whole genome sequencing of Hypsizygus marmoreus.</title>
        <authorList>
            <person name="Choi I.-G."/>
            <person name="Min B."/>
            <person name="Kim J.-G."/>
            <person name="Kim S."/>
            <person name="Oh Y.-L."/>
            <person name="Kong W.-S."/>
            <person name="Park H."/>
            <person name="Jeong J."/>
            <person name="Song E.-S."/>
        </authorList>
    </citation>
    <scope>NUCLEOTIDE SEQUENCE [LARGE SCALE GENOMIC DNA]</scope>
    <source>
        <strain evidence="1">51987-8</strain>
    </source>
</reference>
<organism evidence="1 2">
    <name type="scientific">Hypsizygus marmoreus</name>
    <name type="common">White beech mushroom</name>
    <name type="synonym">Agaricus marmoreus</name>
    <dbReference type="NCBI Taxonomy" id="39966"/>
    <lineage>
        <taxon>Eukaryota</taxon>
        <taxon>Fungi</taxon>
        <taxon>Dikarya</taxon>
        <taxon>Basidiomycota</taxon>
        <taxon>Agaricomycotina</taxon>
        <taxon>Agaricomycetes</taxon>
        <taxon>Agaricomycetidae</taxon>
        <taxon>Agaricales</taxon>
        <taxon>Tricholomatineae</taxon>
        <taxon>Lyophyllaceae</taxon>
        <taxon>Hypsizygus</taxon>
    </lineage>
</organism>
<accession>A0A369K1Q9</accession>
<name>A0A369K1Q9_HYPMA</name>
<evidence type="ECO:0000313" key="2">
    <source>
        <dbReference type="Proteomes" id="UP000076154"/>
    </source>
</evidence>
<evidence type="ECO:0000313" key="1">
    <source>
        <dbReference type="EMBL" id="RDB27888.1"/>
    </source>
</evidence>
<dbReference type="InParanoid" id="A0A369K1Q9"/>
<dbReference type="EMBL" id="LUEZ02000013">
    <property type="protein sequence ID" value="RDB27888.1"/>
    <property type="molecule type" value="Genomic_DNA"/>
</dbReference>
<keyword evidence="2" id="KW-1185">Reference proteome</keyword>
<comment type="caution">
    <text evidence="1">The sequence shown here is derived from an EMBL/GenBank/DDBJ whole genome shotgun (WGS) entry which is preliminary data.</text>
</comment>
<dbReference type="Proteomes" id="UP000076154">
    <property type="component" value="Unassembled WGS sequence"/>
</dbReference>
<sequence length="410" mass="46290">MVLSRPIPPDIIREIVNELPFNRTFLLQSSTISRAFAFVCQCRLFETVGIGSSKGRERCQQLHRLLTDSPHLARLIHNLTLQNRAIKISTLYGGQERAEWFLVEATLPLLLDMLPALKSVQLKSSTIATYWSDLPHELQTSLLRVFSLPSLTAIGFSDIIAPANVLSHSANLAKLDLHHSKIVDGMEGWSSSSLIGDEAVKPPLQILSARYGMPSLRVLKSALDITRLREFILADEPNCDQHMAELLRCSRESLERFTWVQPHICVHTCDPNSALTSHLRFLEVIFQGFLVDEPSSPLTWTLHALRALSTCRTGSVDLEELTIRTTVSWVRAMLTYQSTSWATFDAILGEQDVFVKLRHVRIVLYGLHDYRNDFDISKTYIEGDMSRIGDLGILSIENAHRPFAEHHNSD</sequence>
<protein>
    <recommendedName>
        <fullName evidence="3">F-box domain-containing protein</fullName>
    </recommendedName>
</protein>
<dbReference type="AlphaFoldDB" id="A0A369K1Q9"/>
<evidence type="ECO:0008006" key="3">
    <source>
        <dbReference type="Google" id="ProtNLM"/>
    </source>
</evidence>
<dbReference type="OrthoDB" id="2745898at2759"/>
<gene>
    <name evidence="1" type="ORF">Hypma_002274</name>
</gene>